<protein>
    <submittedName>
        <fullName evidence="1">Glucosamine-6-phosphate deaminase</fullName>
        <ecNumber evidence="1">3.5.99.6</ecNumber>
    </submittedName>
</protein>
<comment type="caution">
    <text evidence="1">The sequence shown here is derived from an EMBL/GenBank/DDBJ whole genome shotgun (WGS) entry which is preliminary data.</text>
</comment>
<dbReference type="GO" id="GO:0004342">
    <property type="term" value="F:glucosamine-6-phosphate deaminase activity"/>
    <property type="evidence" value="ECO:0007669"/>
    <property type="project" value="UniProtKB-EC"/>
</dbReference>
<dbReference type="EMBL" id="VSSQ01021819">
    <property type="protein sequence ID" value="MPM67667.1"/>
    <property type="molecule type" value="Genomic_DNA"/>
</dbReference>
<proteinExistence type="predicted"/>
<keyword evidence="1" id="KW-0378">Hydrolase</keyword>
<dbReference type="AlphaFoldDB" id="A0A645BR06"/>
<organism evidence="1">
    <name type="scientific">bioreactor metagenome</name>
    <dbReference type="NCBI Taxonomy" id="1076179"/>
    <lineage>
        <taxon>unclassified sequences</taxon>
        <taxon>metagenomes</taxon>
        <taxon>ecological metagenomes</taxon>
    </lineage>
</organism>
<sequence>MDQTFTFNPASWVPFQDPAVLEYCRSIKREDMEKHSNPDFRIHVVLSADGIMVADMVQRMKESDEKDQHCVMILPNPAPATYQQVALLVNQYRINCRNVHIFAMDEWADEDGNIAPVTYQAGFSYSLMKYLVHGIDEKLRMPNKQVHYPTNAIVKDYTQMIIDAGEGGADVCYSGPGWAGHIGFVDPNTPEFACNSLEEFCDMGARIVSLHPLTIAQNSLHGCFGQSGDLGGVPPKAFTIGPKDVKLARNRLEFHALTTSGTFSSWQRMTSRLVLYGPVTPLVPSSILQQWPTDVYVSEMIAKEFGCFETVGY</sequence>
<name>A0A645BR06_9ZZZZ</name>
<gene>
    <name evidence="1" type="primary">nagB_46</name>
    <name evidence="1" type="ORF">SDC9_114591</name>
</gene>
<accession>A0A645BR06</accession>
<dbReference type="Gene3D" id="3.40.50.1360">
    <property type="match status" value="1"/>
</dbReference>
<dbReference type="EC" id="3.5.99.6" evidence="1"/>
<dbReference type="SUPFAM" id="SSF100950">
    <property type="entry name" value="NagB/RpiA/CoA transferase-like"/>
    <property type="match status" value="1"/>
</dbReference>
<dbReference type="InterPro" id="IPR037171">
    <property type="entry name" value="NagB/RpiA_transferase-like"/>
</dbReference>
<evidence type="ECO:0000313" key="1">
    <source>
        <dbReference type="EMBL" id="MPM67667.1"/>
    </source>
</evidence>
<reference evidence="1" key="1">
    <citation type="submission" date="2019-08" db="EMBL/GenBank/DDBJ databases">
        <authorList>
            <person name="Kucharzyk K."/>
            <person name="Murdoch R.W."/>
            <person name="Higgins S."/>
            <person name="Loffler F."/>
        </authorList>
    </citation>
    <scope>NUCLEOTIDE SEQUENCE</scope>
</reference>